<dbReference type="AlphaFoldDB" id="A0A0G4GXI9"/>
<feature type="region of interest" description="Disordered" evidence="1">
    <location>
        <begin position="164"/>
        <end position="241"/>
    </location>
</feature>
<dbReference type="VEuPathDB" id="CryptoDB:Cvel_772"/>
<proteinExistence type="predicted"/>
<reference evidence="2" key="1">
    <citation type="submission" date="2014-11" db="EMBL/GenBank/DDBJ databases">
        <authorList>
            <person name="Otto D Thomas"/>
            <person name="Naeem Raeece"/>
        </authorList>
    </citation>
    <scope>NUCLEOTIDE SEQUENCE</scope>
</reference>
<feature type="compositionally biased region" description="Polar residues" evidence="1">
    <location>
        <begin position="39"/>
        <end position="62"/>
    </location>
</feature>
<dbReference type="EMBL" id="CDMZ01001658">
    <property type="protein sequence ID" value="CEM35780.1"/>
    <property type="molecule type" value="Genomic_DNA"/>
</dbReference>
<feature type="compositionally biased region" description="Pro residues" evidence="1">
    <location>
        <begin position="223"/>
        <end position="235"/>
    </location>
</feature>
<evidence type="ECO:0000313" key="2">
    <source>
        <dbReference type="EMBL" id="CEM35780.1"/>
    </source>
</evidence>
<gene>
    <name evidence="2" type="ORF">Cvel_772</name>
</gene>
<feature type="compositionally biased region" description="Basic and acidic residues" evidence="1">
    <location>
        <begin position="1"/>
        <end position="15"/>
    </location>
</feature>
<sequence>MSADDRPTHLDPDRRNVKKNIAPSEVTASTAAPTLSSAQGYQTETTRPQSLLTPSYPQSYPKSFTAAPPNLQVYPTLAPRPPPTEDHKRETWDAMSKLAKRNTRVQMSVMGTDASVRSAAQHLSNKWTFKKIFEWARERGLAEGFSIQEGGRGAQDLYLVFDGSASSSSREGGEKEPETAGVRARSGPPSLFASSDPSLFEEGARPQRAAPPAPSKEAEPPARSSPPQSPSPPPPPHDRGAHAVLTEAQTEAAAESVWEEIKAIVTRTENNFKGVQRVRMSVLGTYPEVQRAIALSGLGKNKWTIKRIWEFANARGLARGFELRQIGEAAQDLYLVYENQ</sequence>
<feature type="compositionally biased region" description="Low complexity" evidence="1">
    <location>
        <begin position="27"/>
        <end position="38"/>
    </location>
</feature>
<protein>
    <submittedName>
        <fullName evidence="2">Uncharacterized protein</fullName>
    </submittedName>
</protein>
<organism evidence="2">
    <name type="scientific">Chromera velia CCMP2878</name>
    <dbReference type="NCBI Taxonomy" id="1169474"/>
    <lineage>
        <taxon>Eukaryota</taxon>
        <taxon>Sar</taxon>
        <taxon>Alveolata</taxon>
        <taxon>Colpodellida</taxon>
        <taxon>Chromeraceae</taxon>
        <taxon>Chromera</taxon>
    </lineage>
</organism>
<name>A0A0G4GXI9_9ALVE</name>
<feature type="region of interest" description="Disordered" evidence="1">
    <location>
        <begin position="1"/>
        <end position="90"/>
    </location>
</feature>
<evidence type="ECO:0000256" key="1">
    <source>
        <dbReference type="SAM" id="MobiDB-lite"/>
    </source>
</evidence>
<accession>A0A0G4GXI9</accession>